<proteinExistence type="predicted"/>
<dbReference type="InParanoid" id="H2XQZ7"/>
<dbReference type="AlphaFoldDB" id="H2XQZ7"/>
<name>H2XQZ7_CIOIN</name>
<evidence type="ECO:0000313" key="2">
    <source>
        <dbReference type="Proteomes" id="UP000008144"/>
    </source>
</evidence>
<sequence length="78" mass="8711">RRLVRKQRHHLGILSSTCESPFLALAPLAVQKLRAHCIIQTAVPEIDTARGKVLRTQLSPWRSDRALPANNHIPSPVC</sequence>
<reference evidence="1" key="2">
    <citation type="submission" date="2025-08" db="UniProtKB">
        <authorList>
            <consortium name="Ensembl"/>
        </authorList>
    </citation>
    <scope>IDENTIFICATION</scope>
</reference>
<reference evidence="2" key="1">
    <citation type="journal article" date="2002" name="Science">
        <title>The draft genome of Ciona intestinalis: insights into chordate and vertebrate origins.</title>
        <authorList>
            <person name="Dehal P."/>
            <person name="Satou Y."/>
            <person name="Campbell R.K."/>
            <person name="Chapman J."/>
            <person name="Degnan B."/>
            <person name="De Tomaso A."/>
            <person name="Davidson B."/>
            <person name="Di Gregorio A."/>
            <person name="Gelpke M."/>
            <person name="Goodstein D.M."/>
            <person name="Harafuji N."/>
            <person name="Hastings K.E."/>
            <person name="Ho I."/>
            <person name="Hotta K."/>
            <person name="Huang W."/>
            <person name="Kawashima T."/>
            <person name="Lemaire P."/>
            <person name="Martinez D."/>
            <person name="Meinertzhagen I.A."/>
            <person name="Necula S."/>
            <person name="Nonaka M."/>
            <person name="Putnam N."/>
            <person name="Rash S."/>
            <person name="Saiga H."/>
            <person name="Satake M."/>
            <person name="Terry A."/>
            <person name="Yamada L."/>
            <person name="Wang H.G."/>
            <person name="Awazu S."/>
            <person name="Azumi K."/>
            <person name="Boore J."/>
            <person name="Branno M."/>
            <person name="Chin-Bow S."/>
            <person name="DeSantis R."/>
            <person name="Doyle S."/>
            <person name="Francino P."/>
            <person name="Keys D.N."/>
            <person name="Haga S."/>
            <person name="Hayashi H."/>
            <person name="Hino K."/>
            <person name="Imai K.S."/>
            <person name="Inaba K."/>
            <person name="Kano S."/>
            <person name="Kobayashi K."/>
            <person name="Kobayashi M."/>
            <person name="Lee B.I."/>
            <person name="Makabe K.W."/>
            <person name="Manohar C."/>
            <person name="Matassi G."/>
            <person name="Medina M."/>
            <person name="Mochizuki Y."/>
            <person name="Mount S."/>
            <person name="Morishita T."/>
            <person name="Miura S."/>
            <person name="Nakayama A."/>
            <person name="Nishizaka S."/>
            <person name="Nomoto H."/>
            <person name="Ohta F."/>
            <person name="Oishi K."/>
            <person name="Rigoutsos I."/>
            <person name="Sano M."/>
            <person name="Sasaki A."/>
            <person name="Sasakura Y."/>
            <person name="Shoguchi E."/>
            <person name="Shin-i T."/>
            <person name="Spagnuolo A."/>
            <person name="Stainier D."/>
            <person name="Suzuki M.M."/>
            <person name="Tassy O."/>
            <person name="Takatori N."/>
            <person name="Tokuoka M."/>
            <person name="Yagi K."/>
            <person name="Yoshizaki F."/>
            <person name="Wada S."/>
            <person name="Zhang C."/>
            <person name="Hyatt P.D."/>
            <person name="Larimer F."/>
            <person name="Detter C."/>
            <person name="Doggett N."/>
            <person name="Glavina T."/>
            <person name="Hawkins T."/>
            <person name="Richardson P."/>
            <person name="Lucas S."/>
            <person name="Kohara Y."/>
            <person name="Levine M."/>
            <person name="Satoh N."/>
            <person name="Rokhsar D.S."/>
        </authorList>
    </citation>
    <scope>NUCLEOTIDE SEQUENCE [LARGE SCALE GENOMIC DNA]</scope>
</reference>
<dbReference type="Proteomes" id="UP000008144">
    <property type="component" value="Unassembled WGS sequence"/>
</dbReference>
<keyword evidence="2" id="KW-1185">Reference proteome</keyword>
<organism evidence="1 2">
    <name type="scientific">Ciona intestinalis</name>
    <name type="common">Transparent sea squirt</name>
    <name type="synonym">Ascidia intestinalis</name>
    <dbReference type="NCBI Taxonomy" id="7719"/>
    <lineage>
        <taxon>Eukaryota</taxon>
        <taxon>Metazoa</taxon>
        <taxon>Chordata</taxon>
        <taxon>Tunicata</taxon>
        <taxon>Ascidiacea</taxon>
        <taxon>Phlebobranchia</taxon>
        <taxon>Cionidae</taxon>
        <taxon>Ciona</taxon>
    </lineage>
</organism>
<protein>
    <submittedName>
        <fullName evidence="1">Uncharacterized protein</fullName>
    </submittedName>
</protein>
<dbReference type="Ensembl" id="ENSCINT00000037041.1">
    <property type="protein sequence ID" value="ENSCINP00000032081.1"/>
    <property type="gene ID" value="ENSCING00000019823.1"/>
</dbReference>
<accession>H2XQZ7</accession>
<evidence type="ECO:0000313" key="1">
    <source>
        <dbReference type="Ensembl" id="ENSCINP00000032081.1"/>
    </source>
</evidence>
<reference evidence="1" key="3">
    <citation type="submission" date="2025-09" db="UniProtKB">
        <authorList>
            <consortium name="Ensembl"/>
        </authorList>
    </citation>
    <scope>IDENTIFICATION</scope>
</reference>
<dbReference type="HOGENOM" id="CLU_2628158_0_0_1"/>